<organism evidence="2">
    <name type="scientific">Veillonella atypica</name>
    <dbReference type="NCBI Taxonomy" id="39777"/>
    <lineage>
        <taxon>Bacteria</taxon>
        <taxon>Bacillati</taxon>
        <taxon>Bacillota</taxon>
        <taxon>Negativicutes</taxon>
        <taxon>Veillonellales</taxon>
        <taxon>Veillonellaceae</taxon>
        <taxon>Veillonella</taxon>
    </lineage>
</organism>
<gene>
    <name evidence="2" type="ORF">HMPREF3233_00037</name>
</gene>
<accession>A0A133S784</accession>
<reference evidence="2 3" key="1">
    <citation type="submission" date="2016-01" db="EMBL/GenBank/DDBJ databases">
        <authorList>
            <person name="Oliw E.H."/>
        </authorList>
    </citation>
    <scope>NUCLEOTIDE SEQUENCE [LARGE SCALE GENOMIC DNA]</scope>
    <source>
        <strain evidence="2 3">CMW7756B</strain>
    </source>
</reference>
<evidence type="ECO:0000313" key="3">
    <source>
        <dbReference type="Proteomes" id="UP000070226"/>
    </source>
</evidence>
<protein>
    <submittedName>
        <fullName evidence="2">Uncharacterized protein</fullName>
    </submittedName>
</protein>
<dbReference type="Proteomes" id="UP000070226">
    <property type="component" value="Unassembled WGS sequence"/>
</dbReference>
<comment type="caution">
    <text evidence="2">The sequence shown here is derived from an EMBL/GenBank/DDBJ whole genome shotgun (WGS) entry which is preliminary data.</text>
</comment>
<evidence type="ECO:0000313" key="2">
    <source>
        <dbReference type="EMBL" id="KXA65555.1"/>
    </source>
</evidence>
<dbReference type="PATRIC" id="fig|39777.7.peg.37"/>
<dbReference type="EMBL" id="LRQT01000002">
    <property type="protein sequence ID" value="KXA65555.1"/>
    <property type="molecule type" value="Genomic_DNA"/>
</dbReference>
<feature type="signal peptide" evidence="1">
    <location>
        <begin position="1"/>
        <end position="27"/>
    </location>
</feature>
<sequence>MRCLMKHFVFLVALVCVLCASLNPVKAVSNTELQDTSRFARIISKGDTGGGDGKYIELSTIRNNSTDAHTKNIEAKIYVVLPSSDLIREYKVRYDYDLNLSFANMVAKAPELKTRLPDFSLHELWNVKMMESGIVGTVLNQQDYTLNGESKPTQPPLKGYENVTFLTPTDFDFESYHVANRVFKMLYGTFYDDVVR</sequence>
<proteinExistence type="predicted"/>
<name>A0A133S784_9FIRM</name>
<keyword evidence="1" id="KW-0732">Signal</keyword>
<feature type="chain" id="PRO_5007459276" evidence="1">
    <location>
        <begin position="28"/>
        <end position="196"/>
    </location>
</feature>
<dbReference type="STRING" id="39777.B7L28_08140"/>
<dbReference type="AlphaFoldDB" id="A0A133S784"/>
<evidence type="ECO:0000256" key="1">
    <source>
        <dbReference type="SAM" id="SignalP"/>
    </source>
</evidence>